<evidence type="ECO:0000256" key="7">
    <source>
        <dbReference type="SAM" id="MobiDB-lite"/>
    </source>
</evidence>
<dbReference type="EMBL" id="JAGMWT010000019">
    <property type="protein sequence ID" value="KAH7113269.1"/>
    <property type="molecule type" value="Genomic_DNA"/>
</dbReference>
<feature type="region of interest" description="Disordered" evidence="7">
    <location>
        <begin position="515"/>
        <end position="558"/>
    </location>
</feature>
<dbReference type="Proteomes" id="UP000700596">
    <property type="component" value="Unassembled WGS sequence"/>
</dbReference>
<dbReference type="PANTHER" id="PTHR32361:SF9">
    <property type="entry name" value="FERRIC REDUCTASE TRANSMEMBRANE COMPONENT 3-RELATED"/>
    <property type="match status" value="1"/>
</dbReference>
<dbReference type="GO" id="GO:0015677">
    <property type="term" value="P:copper ion import"/>
    <property type="evidence" value="ECO:0007669"/>
    <property type="project" value="TreeGrafter"/>
</dbReference>
<evidence type="ECO:0000256" key="2">
    <source>
        <dbReference type="ARBA" id="ARBA00022448"/>
    </source>
</evidence>
<evidence type="ECO:0000259" key="10">
    <source>
        <dbReference type="Pfam" id="PF01794"/>
    </source>
</evidence>
<keyword evidence="12" id="KW-1185">Reference proteome</keyword>
<dbReference type="OrthoDB" id="167398at2759"/>
<evidence type="ECO:0000256" key="5">
    <source>
        <dbReference type="ARBA" id="ARBA00023065"/>
    </source>
</evidence>
<name>A0A9P9IB59_9PLEO</name>
<dbReference type="InterPro" id="IPR013130">
    <property type="entry name" value="Fe3_Rdtase_TM_dom"/>
</dbReference>
<proteinExistence type="predicted"/>
<dbReference type="GO" id="GO:0005886">
    <property type="term" value="C:plasma membrane"/>
    <property type="evidence" value="ECO:0007669"/>
    <property type="project" value="TreeGrafter"/>
</dbReference>
<keyword evidence="9" id="KW-0732">Signal</keyword>
<dbReference type="GO" id="GO:0000293">
    <property type="term" value="F:ferric-chelate reductase activity"/>
    <property type="evidence" value="ECO:0007669"/>
    <property type="project" value="TreeGrafter"/>
</dbReference>
<keyword evidence="4 8" id="KW-1133">Transmembrane helix</keyword>
<dbReference type="InterPro" id="IPR039261">
    <property type="entry name" value="FNR_nucleotide-bd"/>
</dbReference>
<gene>
    <name evidence="11" type="ORF">B0J11DRAFT_472361</name>
</gene>
<dbReference type="AlphaFoldDB" id="A0A9P9IB59"/>
<evidence type="ECO:0000256" key="6">
    <source>
        <dbReference type="ARBA" id="ARBA00023136"/>
    </source>
</evidence>
<accession>A0A9P9IB59</accession>
<dbReference type="SFLD" id="SFLDS00052">
    <property type="entry name" value="Ferric_Reductase_Domain"/>
    <property type="match status" value="1"/>
</dbReference>
<evidence type="ECO:0000256" key="8">
    <source>
        <dbReference type="SAM" id="Phobius"/>
    </source>
</evidence>
<evidence type="ECO:0000313" key="11">
    <source>
        <dbReference type="EMBL" id="KAH7113269.1"/>
    </source>
</evidence>
<evidence type="ECO:0000256" key="3">
    <source>
        <dbReference type="ARBA" id="ARBA00022692"/>
    </source>
</evidence>
<feature type="domain" description="Ferric oxidoreductase" evidence="10">
    <location>
        <begin position="300"/>
        <end position="416"/>
    </location>
</feature>
<feature type="transmembrane region" description="Helical" evidence="8">
    <location>
        <begin position="258"/>
        <end position="279"/>
    </location>
</feature>
<feature type="transmembrane region" description="Helical" evidence="8">
    <location>
        <begin position="404"/>
        <end position="425"/>
    </location>
</feature>
<reference evidence="11" key="1">
    <citation type="journal article" date="2021" name="Nat. Commun.">
        <title>Genetic determinants of endophytism in the Arabidopsis root mycobiome.</title>
        <authorList>
            <person name="Mesny F."/>
            <person name="Miyauchi S."/>
            <person name="Thiergart T."/>
            <person name="Pickel B."/>
            <person name="Atanasova L."/>
            <person name="Karlsson M."/>
            <person name="Huettel B."/>
            <person name="Barry K.W."/>
            <person name="Haridas S."/>
            <person name="Chen C."/>
            <person name="Bauer D."/>
            <person name="Andreopoulos W."/>
            <person name="Pangilinan J."/>
            <person name="LaButti K."/>
            <person name="Riley R."/>
            <person name="Lipzen A."/>
            <person name="Clum A."/>
            <person name="Drula E."/>
            <person name="Henrissat B."/>
            <person name="Kohler A."/>
            <person name="Grigoriev I.V."/>
            <person name="Martin F.M."/>
            <person name="Hacquard S."/>
        </authorList>
    </citation>
    <scope>NUCLEOTIDE SEQUENCE</scope>
    <source>
        <strain evidence="11">MPI-CAGE-CH-0243</strain>
    </source>
</reference>
<dbReference type="GO" id="GO:0006879">
    <property type="term" value="P:intracellular iron ion homeostasis"/>
    <property type="evidence" value="ECO:0007669"/>
    <property type="project" value="TreeGrafter"/>
</dbReference>
<evidence type="ECO:0000256" key="4">
    <source>
        <dbReference type="ARBA" id="ARBA00022989"/>
    </source>
</evidence>
<comment type="subcellular location">
    <subcellularLocation>
        <location evidence="1">Membrane</location>
        <topology evidence="1">Multi-pass membrane protein</topology>
    </subcellularLocation>
</comment>
<keyword evidence="6 8" id="KW-0472">Membrane</keyword>
<feature type="signal peptide" evidence="9">
    <location>
        <begin position="1"/>
        <end position="27"/>
    </location>
</feature>
<dbReference type="CDD" id="cd06186">
    <property type="entry name" value="NOX_Duox_like_FAD_NADP"/>
    <property type="match status" value="1"/>
</dbReference>
<keyword evidence="3 8" id="KW-0812">Transmembrane</keyword>
<keyword evidence="5" id="KW-0406">Ion transport</keyword>
<dbReference type="SFLD" id="SFLDG01168">
    <property type="entry name" value="Ferric_reductase_subgroup_(FRE"/>
    <property type="match status" value="1"/>
</dbReference>
<dbReference type="GO" id="GO:0006826">
    <property type="term" value="P:iron ion transport"/>
    <property type="evidence" value="ECO:0007669"/>
    <property type="project" value="TreeGrafter"/>
</dbReference>
<dbReference type="Gene3D" id="3.40.50.80">
    <property type="entry name" value="Nucleotide-binding domain of ferredoxin-NADP reductase (FNR) module"/>
    <property type="match status" value="1"/>
</dbReference>
<comment type="caution">
    <text evidence="11">The sequence shown here is derived from an EMBL/GenBank/DDBJ whole genome shotgun (WGS) entry which is preliminary data.</text>
</comment>
<feature type="chain" id="PRO_5040491082" evidence="9">
    <location>
        <begin position="28"/>
        <end position="728"/>
    </location>
</feature>
<protein>
    <submittedName>
        <fullName evidence="11">Ferric reductase transmembrane component 4</fullName>
    </submittedName>
</protein>
<feature type="compositionally biased region" description="Low complexity" evidence="7">
    <location>
        <begin position="538"/>
        <end position="553"/>
    </location>
</feature>
<keyword evidence="2" id="KW-0813">Transport</keyword>
<organism evidence="11 12">
    <name type="scientific">Dendryphion nanum</name>
    <dbReference type="NCBI Taxonomy" id="256645"/>
    <lineage>
        <taxon>Eukaryota</taxon>
        <taxon>Fungi</taxon>
        <taxon>Dikarya</taxon>
        <taxon>Ascomycota</taxon>
        <taxon>Pezizomycotina</taxon>
        <taxon>Dothideomycetes</taxon>
        <taxon>Pleosporomycetidae</taxon>
        <taxon>Pleosporales</taxon>
        <taxon>Torulaceae</taxon>
        <taxon>Dendryphion</taxon>
    </lineage>
</organism>
<dbReference type="PANTHER" id="PTHR32361">
    <property type="entry name" value="FERRIC/CUPRIC REDUCTASE TRANSMEMBRANE COMPONENT"/>
    <property type="match status" value="1"/>
</dbReference>
<dbReference type="SUPFAM" id="SSF52343">
    <property type="entry name" value="Ferredoxin reductase-like, C-terminal NADP-linked domain"/>
    <property type="match status" value="1"/>
</dbReference>
<sequence length="728" mass="80861">METSSSRRAIHWLFFLVFVTRLTFTNADGVGILGAGKWLYRPTCAHACRRLIATNPLLCDSGQNSTTHDHSKRHSHGGPTTKECFLKDKSYLRTQALCMAEYCPRDNVPTSELEFYWEGHLATGTVGDWSLKPFMSYSQALMLAQEDVERVGKSKVPFAISGQPLNQTSFITEKAWVKSYNGQASFDIGEHQHGRNSLAVSITSVSIPILVSFLRFLPGGKSGIASRISAIFDQPAWGKNHRVPGFGKMGLVPTRGQALFIVYLIFVNAFLTIFPYHLIQPNYIAPNPDYQRTMIFGDRAGVLAEANWVALFLFSSRNNVLLWVTNWSHSTYLLVHRWIAYISIIQACVHSALMLYIYAKYDDYYAELVKPYWYWGIVATIATTVMWPAALLPIRRRFYEGFLVTHQVLAALTLIGTFLHIWYLFEYKWGYEIWVYIAGGIWGLDRLVRILRLARNGIPTATITALDSTGEYLRVDIDGIVSKGHVYVYFPTLSWRFWESHPFSVLSTFTGSATPQRVSQRHSPSDIEKTGATTGIASQEVESSSETSSQSSSPIRPRTTLLLRAQTGTTIALAKKVLAAGGTLTVPSLIESSYHSNPGIADFEGCSTLIGIAGGVGITAVLPVLRTFAGIRAHLYWGVRNEALVQTLEPDIRALDSRVEVETSIGQRLAIADLLTHELSRNDVFGDVAVLVCGPSAMADEVRRVVGDVVGSGRAKRGVVFVDEAFSW</sequence>
<evidence type="ECO:0000256" key="9">
    <source>
        <dbReference type="SAM" id="SignalP"/>
    </source>
</evidence>
<dbReference type="InterPro" id="IPR051410">
    <property type="entry name" value="Ferric/Cupric_Reductase"/>
</dbReference>
<feature type="transmembrane region" description="Helical" evidence="8">
    <location>
        <begin position="338"/>
        <end position="359"/>
    </location>
</feature>
<evidence type="ECO:0000313" key="12">
    <source>
        <dbReference type="Proteomes" id="UP000700596"/>
    </source>
</evidence>
<evidence type="ECO:0000256" key="1">
    <source>
        <dbReference type="ARBA" id="ARBA00004141"/>
    </source>
</evidence>
<dbReference type="Pfam" id="PF01794">
    <property type="entry name" value="Ferric_reduct"/>
    <property type="match status" value="1"/>
</dbReference>
<feature type="transmembrane region" description="Helical" evidence="8">
    <location>
        <begin position="371"/>
        <end position="392"/>
    </location>
</feature>